<sequence>MLDKINDINVALSNKSYLSALALSLTLPDICGEIEYPHFKHKNGKRNVGKQFATWFDNWANQYFADNTGWTKDYTKAKNPYFTGEMCYSLRCSFLHDGNSDIKNWGNKEDADFYYSYEFELAIGGADSFGLSWTNPSSNDSKIMKTKTVRVNIDKLCESICLAAENYYREKDPSLFKDHKINFIDFNSFKTR</sequence>
<dbReference type="RefSeq" id="WP_191816750.1">
    <property type="nucleotide sequence ID" value="NZ_JACSQT010000011.1"/>
</dbReference>
<gene>
    <name evidence="1" type="ORF">H9655_18595</name>
</gene>
<keyword evidence="2" id="KW-1185">Reference proteome</keyword>
<evidence type="ECO:0000313" key="1">
    <source>
        <dbReference type="EMBL" id="MBD7939050.1"/>
    </source>
</evidence>
<comment type="caution">
    <text evidence="1">The sequence shown here is derived from an EMBL/GenBank/DDBJ whole genome shotgun (WGS) entry which is preliminary data.</text>
</comment>
<protein>
    <submittedName>
        <fullName evidence="1">Uncharacterized protein</fullName>
    </submittedName>
</protein>
<dbReference type="Proteomes" id="UP000657931">
    <property type="component" value="Unassembled WGS sequence"/>
</dbReference>
<reference evidence="1 2" key="1">
    <citation type="submission" date="2020-08" db="EMBL/GenBank/DDBJ databases">
        <title>A Genomic Blueprint of the Chicken Gut Microbiome.</title>
        <authorList>
            <person name="Gilroy R."/>
            <person name="Ravi A."/>
            <person name="Getino M."/>
            <person name="Pursley I."/>
            <person name="Horton D.L."/>
            <person name="Alikhan N.-F."/>
            <person name="Baker D."/>
            <person name="Gharbi K."/>
            <person name="Hall N."/>
            <person name="Watson M."/>
            <person name="Adriaenssens E.M."/>
            <person name="Foster-Nyarko E."/>
            <person name="Jarju S."/>
            <person name="Secka A."/>
            <person name="Antonio M."/>
            <person name="Oren A."/>
            <person name="Chaudhuri R."/>
            <person name="La Ragione R.M."/>
            <person name="Hildebrand F."/>
            <person name="Pallen M.J."/>
        </authorList>
    </citation>
    <scope>NUCLEOTIDE SEQUENCE [LARGE SCALE GENOMIC DNA]</scope>
    <source>
        <strain evidence="1 2">Sa5YUA1</strain>
    </source>
</reference>
<dbReference type="EMBL" id="JACSQT010000011">
    <property type="protein sequence ID" value="MBD7939050.1"/>
    <property type="molecule type" value="Genomic_DNA"/>
</dbReference>
<accession>A0ABR8QU35</accession>
<evidence type="ECO:0000313" key="2">
    <source>
        <dbReference type="Proteomes" id="UP000657931"/>
    </source>
</evidence>
<proteinExistence type="predicted"/>
<name>A0ABR8QU35_9BACI</name>
<organism evidence="1 2">
    <name type="scientific">Cytobacillus stercorigallinarum</name>
    <dbReference type="NCBI Taxonomy" id="2762240"/>
    <lineage>
        <taxon>Bacteria</taxon>
        <taxon>Bacillati</taxon>
        <taxon>Bacillota</taxon>
        <taxon>Bacilli</taxon>
        <taxon>Bacillales</taxon>
        <taxon>Bacillaceae</taxon>
        <taxon>Cytobacillus</taxon>
    </lineage>
</organism>